<dbReference type="PANTHER" id="PTHR43670:SF64">
    <property type="entry name" value="SHSP DOMAIN-CONTAINING PROTEIN"/>
    <property type="match status" value="1"/>
</dbReference>
<dbReference type="PANTHER" id="PTHR43670">
    <property type="entry name" value="HEAT SHOCK PROTEIN 26"/>
    <property type="match status" value="1"/>
</dbReference>
<dbReference type="Proteomes" id="UP000636709">
    <property type="component" value="Unassembled WGS sequence"/>
</dbReference>
<feature type="domain" description="SHSP" evidence="8">
    <location>
        <begin position="408"/>
        <end position="512"/>
    </location>
</feature>
<keyword evidence="7" id="KW-0812">Transmembrane</keyword>
<evidence type="ECO:0000256" key="4">
    <source>
        <dbReference type="PROSITE-ProRule" id="PRU00285"/>
    </source>
</evidence>
<dbReference type="InterPro" id="IPR008978">
    <property type="entry name" value="HSP20-like_chaperone"/>
</dbReference>
<evidence type="ECO:0000256" key="2">
    <source>
        <dbReference type="ARBA" id="ARBA00022475"/>
    </source>
</evidence>
<evidence type="ECO:0000256" key="3">
    <source>
        <dbReference type="ARBA" id="ARBA00022821"/>
    </source>
</evidence>
<feature type="compositionally biased region" description="Basic and acidic residues" evidence="6">
    <location>
        <begin position="557"/>
        <end position="574"/>
    </location>
</feature>
<evidence type="ECO:0000313" key="9">
    <source>
        <dbReference type="EMBL" id="KAF8684370.1"/>
    </source>
</evidence>
<evidence type="ECO:0000313" key="10">
    <source>
        <dbReference type="Proteomes" id="UP000636709"/>
    </source>
</evidence>
<proteinExistence type="inferred from homology"/>
<comment type="caution">
    <text evidence="9">The sequence shown here is derived from an EMBL/GenBank/DDBJ whole genome shotgun (WGS) entry which is preliminary data.</text>
</comment>
<keyword evidence="7" id="KW-0472">Membrane</keyword>
<dbReference type="Gene3D" id="2.60.40.790">
    <property type="match status" value="2"/>
</dbReference>
<feature type="compositionally biased region" description="Basic and acidic residues" evidence="6">
    <location>
        <begin position="583"/>
        <end position="606"/>
    </location>
</feature>
<keyword evidence="2" id="KW-1003">Cell membrane</keyword>
<dbReference type="GO" id="GO:0006952">
    <property type="term" value="P:defense response"/>
    <property type="evidence" value="ECO:0007669"/>
    <property type="project" value="UniProtKB-KW"/>
</dbReference>
<dbReference type="GO" id="GO:0005886">
    <property type="term" value="C:plasma membrane"/>
    <property type="evidence" value="ECO:0007669"/>
    <property type="project" value="UniProtKB-SubCell"/>
</dbReference>
<feature type="region of interest" description="Disordered" evidence="6">
    <location>
        <begin position="500"/>
        <end position="606"/>
    </location>
</feature>
<feature type="region of interest" description="Disordered" evidence="6">
    <location>
        <begin position="333"/>
        <end position="365"/>
    </location>
</feature>
<evidence type="ECO:0000256" key="1">
    <source>
        <dbReference type="ARBA" id="ARBA00004162"/>
    </source>
</evidence>
<gene>
    <name evidence="9" type="ORF">HU200_044259</name>
</gene>
<accession>A0A835ED27</accession>
<feature type="transmembrane region" description="Helical" evidence="7">
    <location>
        <begin position="261"/>
        <end position="281"/>
    </location>
</feature>
<comment type="similarity">
    <text evidence="4 5">Belongs to the small heat shock protein (HSP20) family.</text>
</comment>
<sequence>MAAARADSRVFEEYDPSVEWSFGAEADSRFLDDDTASFVVREEIRVLVDNHGHLRTSGQRLIAGARWARFQKDFQLPSNCNVEGIRAKFENETLTITLPKKTPSPPPVPVAPPQAPRPPVAAAPSQRIPPPIPEARPAPPPPTVPAAKLAPASSQKQPAAESRPSLPPAVEPPAPEVPARLPSVPTPAHVATTKPEQPALAAVPKPREEEEAKRRERETMGKMEDDRKAAAAQEERRDEAAAMGEMEMARQPRPASASRGLLVNVAVAVVVLLGITAYAAIMATGAWEPGAMVTRCEQAGSRCGSPVCDRKQARTPTLVVNFRLQPAVEQAPSNGLKEHGYVPTTSSTASGIPRHGARTDTSSGLSVDAARTAPRAHAQEQGVDVRPHRPTIMQAATAPPPPPPAPRRRVYTAVDPWCEWASSEEADTLVVDVSGFSKEELRVVYNTRRKLKVTGERHVDGVQWTRFLKVFPVPRGCDTSTIQAKMNIESAQLFVIVPKGPSSQQSSDLAKDKHKEHQRGRTQSLGEIMRQEGAGNGSSGSSSGSMRRAQEDPGSGKVEDKERRGDHAVEEPRQDQAMAIQDLSRKDGGANENAAKNDDGDGKGGDKRWWKKIRVVHVLGFVLVLALVGVGATILYIVLL</sequence>
<dbReference type="CDD" id="cd06464">
    <property type="entry name" value="ACD_sHsps-like"/>
    <property type="match status" value="2"/>
</dbReference>
<feature type="region of interest" description="Disordered" evidence="6">
    <location>
        <begin position="96"/>
        <end position="256"/>
    </location>
</feature>
<feature type="compositionally biased region" description="Pro residues" evidence="6">
    <location>
        <begin position="102"/>
        <end position="144"/>
    </location>
</feature>
<dbReference type="AlphaFoldDB" id="A0A835ED27"/>
<evidence type="ECO:0000256" key="7">
    <source>
        <dbReference type="SAM" id="Phobius"/>
    </source>
</evidence>
<evidence type="ECO:0000256" key="6">
    <source>
        <dbReference type="SAM" id="MobiDB-lite"/>
    </source>
</evidence>
<feature type="compositionally biased region" description="Pro residues" evidence="6">
    <location>
        <begin position="165"/>
        <end position="176"/>
    </location>
</feature>
<keyword evidence="7" id="KW-1133">Transmembrane helix</keyword>
<keyword evidence="3" id="KW-0611">Plant defense</keyword>
<keyword evidence="10" id="KW-1185">Reference proteome</keyword>
<dbReference type="OrthoDB" id="1431247at2759"/>
<comment type="subcellular location">
    <subcellularLocation>
        <location evidence="1">Cell membrane</location>
        <topology evidence="1">Single-pass membrane protein</topology>
    </subcellularLocation>
</comment>
<dbReference type="Pfam" id="PF00011">
    <property type="entry name" value="HSP20"/>
    <property type="match status" value="2"/>
</dbReference>
<feature type="compositionally biased region" description="Basic and acidic residues" evidence="6">
    <location>
        <begin position="205"/>
        <end position="240"/>
    </location>
</feature>
<dbReference type="PROSITE" id="PS01031">
    <property type="entry name" value="SHSP"/>
    <property type="match status" value="2"/>
</dbReference>
<protein>
    <recommendedName>
        <fullName evidence="8">SHSP domain-containing protein</fullName>
    </recommendedName>
</protein>
<name>A0A835ED27_9POAL</name>
<feature type="domain" description="SHSP" evidence="8">
    <location>
        <begin position="9"/>
        <end position="116"/>
    </location>
</feature>
<evidence type="ECO:0000256" key="5">
    <source>
        <dbReference type="RuleBase" id="RU003616"/>
    </source>
</evidence>
<dbReference type="GO" id="GO:0034605">
    <property type="term" value="P:cellular response to heat"/>
    <property type="evidence" value="ECO:0007669"/>
    <property type="project" value="TreeGrafter"/>
</dbReference>
<reference evidence="9" key="1">
    <citation type="submission" date="2020-07" db="EMBL/GenBank/DDBJ databases">
        <title>Genome sequence and genetic diversity analysis of an under-domesticated orphan crop, white fonio (Digitaria exilis).</title>
        <authorList>
            <person name="Bennetzen J.L."/>
            <person name="Chen S."/>
            <person name="Ma X."/>
            <person name="Wang X."/>
            <person name="Yssel A.E.J."/>
            <person name="Chaluvadi S.R."/>
            <person name="Johnson M."/>
            <person name="Gangashetty P."/>
            <person name="Hamidou F."/>
            <person name="Sanogo M.D."/>
            <person name="Zwaenepoel A."/>
            <person name="Wallace J."/>
            <person name="Van De Peer Y."/>
            <person name="Van Deynze A."/>
        </authorList>
    </citation>
    <scope>NUCLEOTIDE SEQUENCE</scope>
    <source>
        <tissue evidence="9">Leaves</tissue>
    </source>
</reference>
<dbReference type="InterPro" id="IPR002068">
    <property type="entry name" value="A-crystallin/Hsp20_dom"/>
</dbReference>
<feature type="transmembrane region" description="Helical" evidence="7">
    <location>
        <begin position="615"/>
        <end position="639"/>
    </location>
</feature>
<organism evidence="9 10">
    <name type="scientific">Digitaria exilis</name>
    <dbReference type="NCBI Taxonomy" id="1010633"/>
    <lineage>
        <taxon>Eukaryota</taxon>
        <taxon>Viridiplantae</taxon>
        <taxon>Streptophyta</taxon>
        <taxon>Embryophyta</taxon>
        <taxon>Tracheophyta</taxon>
        <taxon>Spermatophyta</taxon>
        <taxon>Magnoliopsida</taxon>
        <taxon>Liliopsida</taxon>
        <taxon>Poales</taxon>
        <taxon>Poaceae</taxon>
        <taxon>PACMAD clade</taxon>
        <taxon>Panicoideae</taxon>
        <taxon>Panicodae</taxon>
        <taxon>Paniceae</taxon>
        <taxon>Anthephorinae</taxon>
        <taxon>Digitaria</taxon>
    </lineage>
</organism>
<dbReference type="EMBL" id="JACEFO010002096">
    <property type="protein sequence ID" value="KAF8684370.1"/>
    <property type="molecule type" value="Genomic_DNA"/>
</dbReference>
<evidence type="ECO:0000259" key="8">
    <source>
        <dbReference type="PROSITE" id="PS01031"/>
    </source>
</evidence>
<dbReference type="SUPFAM" id="SSF49764">
    <property type="entry name" value="HSP20-like chaperones"/>
    <property type="match status" value="2"/>
</dbReference>